<dbReference type="PROSITE" id="PS50943">
    <property type="entry name" value="HTH_CROC1"/>
    <property type="match status" value="1"/>
</dbReference>
<proteinExistence type="predicted"/>
<gene>
    <name evidence="2" type="ORF">CHM34_17165</name>
</gene>
<accession>A0A235B1Y1</accession>
<dbReference type="SUPFAM" id="SSF47413">
    <property type="entry name" value="lambda repressor-like DNA-binding domains"/>
    <property type="match status" value="1"/>
</dbReference>
<name>A0A235B1Y1_9BACL</name>
<comment type="caution">
    <text evidence="2">The sequence shown here is derived from an EMBL/GenBank/DDBJ whole genome shotgun (WGS) entry which is preliminary data.</text>
</comment>
<dbReference type="AlphaFoldDB" id="A0A235B1Y1"/>
<keyword evidence="3" id="KW-1185">Reference proteome</keyword>
<dbReference type="InterPro" id="IPR001387">
    <property type="entry name" value="Cro/C1-type_HTH"/>
</dbReference>
<dbReference type="Pfam" id="PF13443">
    <property type="entry name" value="HTH_26"/>
    <property type="match status" value="1"/>
</dbReference>
<dbReference type="SMART" id="SM00530">
    <property type="entry name" value="HTH_XRE"/>
    <property type="match status" value="1"/>
</dbReference>
<dbReference type="CDD" id="cd00093">
    <property type="entry name" value="HTH_XRE"/>
    <property type="match status" value="1"/>
</dbReference>
<sequence length="96" mass="11430">MDDKKRENKLKLRIKLDKILDERKMSQTELADEMKMTASVMSAIINNKKESIYRKNIEDIAHHLGLKPSDLFESVTVEEFNRLQELGRRKRKKKEE</sequence>
<protein>
    <recommendedName>
        <fullName evidence="1">HTH cro/C1-type domain-containing protein</fullName>
    </recommendedName>
</protein>
<organism evidence="2 3">
    <name type="scientific">Paludifilum halophilum</name>
    <dbReference type="NCBI Taxonomy" id="1642702"/>
    <lineage>
        <taxon>Bacteria</taxon>
        <taxon>Bacillati</taxon>
        <taxon>Bacillota</taxon>
        <taxon>Bacilli</taxon>
        <taxon>Bacillales</taxon>
        <taxon>Thermoactinomycetaceae</taxon>
        <taxon>Paludifilum</taxon>
    </lineage>
</organism>
<dbReference type="InterPro" id="IPR010982">
    <property type="entry name" value="Lambda_DNA-bd_dom_sf"/>
</dbReference>
<reference evidence="2 3" key="1">
    <citation type="submission" date="2017-07" db="EMBL/GenBank/DDBJ databases">
        <title>The genome sequence of Paludifilum halophilum highlights mechanisms for microbial adaptation to high salt environemnts.</title>
        <authorList>
            <person name="Belbahri L."/>
        </authorList>
    </citation>
    <scope>NUCLEOTIDE SEQUENCE [LARGE SCALE GENOMIC DNA]</scope>
    <source>
        <strain evidence="2 3">DSM 102817</strain>
    </source>
</reference>
<dbReference type="EMBL" id="NOWF01000014">
    <property type="protein sequence ID" value="OYD06294.1"/>
    <property type="molecule type" value="Genomic_DNA"/>
</dbReference>
<dbReference type="RefSeq" id="WP_094265846.1">
    <property type="nucleotide sequence ID" value="NZ_NOWF01000014.1"/>
</dbReference>
<evidence type="ECO:0000313" key="3">
    <source>
        <dbReference type="Proteomes" id="UP000215459"/>
    </source>
</evidence>
<dbReference type="Proteomes" id="UP000215459">
    <property type="component" value="Unassembled WGS sequence"/>
</dbReference>
<feature type="domain" description="HTH cro/C1-type" evidence="1">
    <location>
        <begin position="16"/>
        <end position="71"/>
    </location>
</feature>
<dbReference type="Gene3D" id="1.10.260.40">
    <property type="entry name" value="lambda repressor-like DNA-binding domains"/>
    <property type="match status" value="1"/>
</dbReference>
<dbReference type="GO" id="GO:0003677">
    <property type="term" value="F:DNA binding"/>
    <property type="evidence" value="ECO:0007669"/>
    <property type="project" value="InterPro"/>
</dbReference>
<evidence type="ECO:0000259" key="1">
    <source>
        <dbReference type="PROSITE" id="PS50943"/>
    </source>
</evidence>
<evidence type="ECO:0000313" key="2">
    <source>
        <dbReference type="EMBL" id="OYD06294.1"/>
    </source>
</evidence>